<evidence type="ECO:0000259" key="4">
    <source>
        <dbReference type="Pfam" id="PF13476"/>
    </source>
</evidence>
<dbReference type="GO" id="GO:0000724">
    <property type="term" value="P:double-strand break repair via homologous recombination"/>
    <property type="evidence" value="ECO:0007669"/>
    <property type="project" value="TreeGrafter"/>
</dbReference>
<dbReference type="InterPro" id="IPR038729">
    <property type="entry name" value="Rad50/SbcC_AAA"/>
</dbReference>
<feature type="domain" description="Rad50/SbcC-type AAA" evidence="4">
    <location>
        <begin position="8"/>
        <end position="158"/>
    </location>
</feature>
<evidence type="ECO:0000256" key="3">
    <source>
        <dbReference type="ARBA" id="ARBA00023054"/>
    </source>
</evidence>
<dbReference type="GO" id="GO:0030915">
    <property type="term" value="C:Smc5-Smc6 complex"/>
    <property type="evidence" value="ECO:0007669"/>
    <property type="project" value="TreeGrafter"/>
</dbReference>
<dbReference type="Pfam" id="PF13476">
    <property type="entry name" value="AAA_23"/>
    <property type="match status" value="1"/>
</dbReference>
<dbReference type="Gene3D" id="3.40.50.300">
    <property type="entry name" value="P-loop containing nucleotide triphosphate hydrolases"/>
    <property type="match status" value="1"/>
</dbReference>
<dbReference type="GO" id="GO:0003697">
    <property type="term" value="F:single-stranded DNA binding"/>
    <property type="evidence" value="ECO:0007669"/>
    <property type="project" value="TreeGrafter"/>
</dbReference>
<keyword evidence="5" id="KW-0378">Hydrolase</keyword>
<dbReference type="GO" id="GO:0005634">
    <property type="term" value="C:nucleus"/>
    <property type="evidence" value="ECO:0007669"/>
    <property type="project" value="TreeGrafter"/>
</dbReference>
<gene>
    <name evidence="5" type="ORF">BD311DRAFT_662927</name>
</gene>
<dbReference type="PANTHER" id="PTHR45916">
    <property type="entry name" value="STRUCTURAL MAINTENANCE OF CHROMOSOMES PROTEIN 5"/>
    <property type="match status" value="1"/>
</dbReference>
<sequence>FVPGSIVRIQLRNFLTYDWVEFRPGPYLNMIFGPNGTGKSSIACAICLGLNFPPSLLNRAQDLKSFVKNDKQDGHIEIELKGAKGKPNLVIRRNLFSNSKSAPFMLNGRSSSGKDINAKMAELNVQVNNLCAFLPQDRVAEFARMTPQQLLRETQRAAGNPNLTAWHDTLIESGKSLKNIQDVIALLGVALSISDMLHLCSS</sequence>
<dbReference type="EMBL" id="ML143419">
    <property type="protein sequence ID" value="TBU28691.1"/>
    <property type="molecule type" value="Genomic_DNA"/>
</dbReference>
<reference evidence="5" key="1">
    <citation type="submission" date="2019-01" db="EMBL/GenBank/DDBJ databases">
        <title>Draft genome sequences of three monokaryotic isolates of the white-rot basidiomycete fungus Dichomitus squalens.</title>
        <authorList>
            <consortium name="DOE Joint Genome Institute"/>
            <person name="Lopez S.C."/>
            <person name="Andreopoulos B."/>
            <person name="Pangilinan J."/>
            <person name="Lipzen A."/>
            <person name="Riley R."/>
            <person name="Ahrendt S."/>
            <person name="Ng V."/>
            <person name="Barry K."/>
            <person name="Daum C."/>
            <person name="Grigoriev I.V."/>
            <person name="Hilden K.S."/>
            <person name="Makela M.R."/>
            <person name="de Vries R.P."/>
        </authorList>
    </citation>
    <scope>NUCLEOTIDE SEQUENCE [LARGE SCALE GENOMIC DNA]</scope>
    <source>
        <strain evidence="5">OM18370.1</strain>
    </source>
</reference>
<comment type="similarity">
    <text evidence="1">Belongs to the SMC family. SMC5 subfamily.</text>
</comment>
<evidence type="ECO:0000256" key="2">
    <source>
        <dbReference type="ARBA" id="ARBA00018687"/>
    </source>
</evidence>
<dbReference type="PANTHER" id="PTHR45916:SF1">
    <property type="entry name" value="STRUCTURAL MAINTENANCE OF CHROMOSOMES PROTEIN 5"/>
    <property type="match status" value="1"/>
</dbReference>
<dbReference type="AlphaFoldDB" id="A0A4Q9MR08"/>
<evidence type="ECO:0000256" key="1">
    <source>
        <dbReference type="ARBA" id="ARBA00010171"/>
    </source>
</evidence>
<dbReference type="SUPFAM" id="SSF52540">
    <property type="entry name" value="P-loop containing nucleoside triphosphate hydrolases"/>
    <property type="match status" value="1"/>
</dbReference>
<feature type="non-terminal residue" evidence="5">
    <location>
        <position position="1"/>
    </location>
</feature>
<dbReference type="OrthoDB" id="10254973at2759"/>
<evidence type="ECO:0000313" key="5">
    <source>
        <dbReference type="EMBL" id="TBU28691.1"/>
    </source>
</evidence>
<proteinExistence type="inferred from homology"/>
<protein>
    <recommendedName>
        <fullName evidence="2">Structural maintenance of chromosomes protein 5</fullName>
    </recommendedName>
</protein>
<name>A0A4Q9MR08_9APHY</name>
<dbReference type="InterPro" id="IPR027417">
    <property type="entry name" value="P-loop_NTPase"/>
</dbReference>
<dbReference type="GO" id="GO:0016887">
    <property type="term" value="F:ATP hydrolysis activity"/>
    <property type="evidence" value="ECO:0007669"/>
    <property type="project" value="InterPro"/>
</dbReference>
<dbReference type="Proteomes" id="UP000292957">
    <property type="component" value="Unassembled WGS sequence"/>
</dbReference>
<organism evidence="5">
    <name type="scientific">Dichomitus squalens</name>
    <dbReference type="NCBI Taxonomy" id="114155"/>
    <lineage>
        <taxon>Eukaryota</taxon>
        <taxon>Fungi</taxon>
        <taxon>Dikarya</taxon>
        <taxon>Basidiomycota</taxon>
        <taxon>Agaricomycotina</taxon>
        <taxon>Agaricomycetes</taxon>
        <taxon>Polyporales</taxon>
        <taxon>Polyporaceae</taxon>
        <taxon>Dichomitus</taxon>
    </lineage>
</organism>
<accession>A0A4Q9MR08</accession>
<keyword evidence="3" id="KW-0175">Coiled coil</keyword>